<feature type="domain" description="C2H2-type" evidence="13">
    <location>
        <begin position="230"/>
        <end position="257"/>
    </location>
</feature>
<dbReference type="InterPro" id="IPR013087">
    <property type="entry name" value="Znf_C2H2_type"/>
</dbReference>
<dbReference type="Proteomes" id="UP000005207">
    <property type="component" value="Linkage group LG13"/>
</dbReference>
<dbReference type="GO" id="GO:0008270">
    <property type="term" value="F:zinc ion binding"/>
    <property type="evidence" value="ECO:0007669"/>
    <property type="project" value="UniProtKB-KW"/>
</dbReference>
<evidence type="ECO:0000256" key="2">
    <source>
        <dbReference type="ARBA" id="ARBA00006991"/>
    </source>
</evidence>
<feature type="compositionally biased region" description="Polar residues" evidence="12">
    <location>
        <begin position="70"/>
        <end position="79"/>
    </location>
</feature>
<dbReference type="Pfam" id="PF05699">
    <property type="entry name" value="Dimer_Tnp_hAT"/>
    <property type="match status" value="1"/>
</dbReference>
<keyword evidence="9" id="KW-0804">Transcription</keyword>
<dbReference type="SMART" id="SM00355">
    <property type="entry name" value="ZnF_C2H2"/>
    <property type="match status" value="8"/>
</dbReference>
<evidence type="ECO:0000256" key="8">
    <source>
        <dbReference type="ARBA" id="ARBA00023125"/>
    </source>
</evidence>
<comment type="subcellular location">
    <subcellularLocation>
        <location evidence="1">Nucleus</location>
    </subcellularLocation>
</comment>
<feature type="domain" description="C2H2-type" evidence="13">
    <location>
        <begin position="314"/>
        <end position="341"/>
    </location>
</feature>
<dbReference type="PROSITE" id="PS50157">
    <property type="entry name" value="ZINC_FINGER_C2H2_2"/>
    <property type="match status" value="8"/>
</dbReference>
<dbReference type="PANTHER" id="PTHR16515:SF49">
    <property type="entry name" value="GASTRULA ZINC FINGER PROTEIN XLCGF49.1-LIKE-RELATED"/>
    <property type="match status" value="1"/>
</dbReference>
<dbReference type="Ensembl" id="ENSONIT00000060051.1">
    <property type="protein sequence ID" value="ENSONIP00000043179.1"/>
    <property type="gene ID" value="ENSONIG00000007088.2"/>
</dbReference>
<evidence type="ECO:0000256" key="7">
    <source>
        <dbReference type="ARBA" id="ARBA00023015"/>
    </source>
</evidence>
<feature type="region of interest" description="Disordered" evidence="12">
    <location>
        <begin position="60"/>
        <end position="94"/>
    </location>
</feature>
<feature type="domain" description="C2H2-type" evidence="13">
    <location>
        <begin position="127"/>
        <end position="146"/>
    </location>
</feature>
<dbReference type="SUPFAM" id="SSF53098">
    <property type="entry name" value="Ribonuclease H-like"/>
    <property type="match status" value="1"/>
</dbReference>
<dbReference type="SUPFAM" id="SSF57667">
    <property type="entry name" value="beta-beta-alpha zinc fingers"/>
    <property type="match status" value="4"/>
</dbReference>
<evidence type="ECO:0000256" key="4">
    <source>
        <dbReference type="ARBA" id="ARBA00022737"/>
    </source>
</evidence>
<dbReference type="FunFam" id="3.30.160.60:FF:000478">
    <property type="entry name" value="Zinc finger protein 133"/>
    <property type="match status" value="1"/>
</dbReference>
<feature type="domain" description="C2H2-type" evidence="13">
    <location>
        <begin position="96"/>
        <end position="126"/>
    </location>
</feature>
<dbReference type="GO" id="GO:0006357">
    <property type="term" value="P:regulation of transcription by RNA polymerase II"/>
    <property type="evidence" value="ECO:0007669"/>
    <property type="project" value="UniProtKB-ARBA"/>
</dbReference>
<keyword evidence="7" id="KW-0805">Transcription regulation</keyword>
<dbReference type="InterPro" id="IPR008906">
    <property type="entry name" value="HATC_C_dom"/>
</dbReference>
<dbReference type="GO" id="GO:0003677">
    <property type="term" value="F:DNA binding"/>
    <property type="evidence" value="ECO:0007669"/>
    <property type="project" value="UniProtKB-KW"/>
</dbReference>
<dbReference type="GeneTree" id="ENSGT01150000286939"/>
<organism evidence="14 15">
    <name type="scientific">Oreochromis niloticus</name>
    <name type="common">Nile tilapia</name>
    <name type="synonym">Tilapia nilotica</name>
    <dbReference type="NCBI Taxonomy" id="8128"/>
    <lineage>
        <taxon>Eukaryota</taxon>
        <taxon>Metazoa</taxon>
        <taxon>Chordata</taxon>
        <taxon>Craniata</taxon>
        <taxon>Vertebrata</taxon>
        <taxon>Euteleostomi</taxon>
        <taxon>Actinopterygii</taxon>
        <taxon>Neopterygii</taxon>
        <taxon>Teleostei</taxon>
        <taxon>Neoteleostei</taxon>
        <taxon>Acanthomorphata</taxon>
        <taxon>Ovalentaria</taxon>
        <taxon>Cichlomorphae</taxon>
        <taxon>Cichliformes</taxon>
        <taxon>Cichlidae</taxon>
        <taxon>African cichlids</taxon>
        <taxon>Pseudocrenilabrinae</taxon>
        <taxon>Oreochromini</taxon>
        <taxon>Oreochromis</taxon>
    </lineage>
</organism>
<feature type="domain" description="C2H2-type" evidence="13">
    <location>
        <begin position="286"/>
        <end position="313"/>
    </location>
</feature>
<dbReference type="FunFam" id="3.30.160.60:FF:000012">
    <property type="entry name" value="RB-associated KRAB zinc finger protein-like"/>
    <property type="match status" value="1"/>
</dbReference>
<keyword evidence="6" id="KW-0862">Zinc</keyword>
<keyword evidence="8" id="KW-0238">DNA-binding</keyword>
<dbReference type="PROSITE" id="PS00028">
    <property type="entry name" value="ZINC_FINGER_C2H2_1"/>
    <property type="match status" value="5"/>
</dbReference>
<evidence type="ECO:0000256" key="9">
    <source>
        <dbReference type="ARBA" id="ARBA00023163"/>
    </source>
</evidence>
<keyword evidence="3" id="KW-0479">Metal-binding</keyword>
<dbReference type="GO" id="GO:0005634">
    <property type="term" value="C:nucleus"/>
    <property type="evidence" value="ECO:0007669"/>
    <property type="project" value="UniProtKB-SubCell"/>
</dbReference>
<evidence type="ECO:0000256" key="6">
    <source>
        <dbReference type="ARBA" id="ARBA00022833"/>
    </source>
</evidence>
<reference evidence="15" key="1">
    <citation type="submission" date="2012-01" db="EMBL/GenBank/DDBJ databases">
        <title>The Genome Sequence of Oreochromis niloticus (Nile Tilapia).</title>
        <authorList>
            <consortium name="Broad Institute Genome Assembly Team"/>
            <consortium name="Broad Institute Sequencing Platform"/>
            <person name="Di Palma F."/>
            <person name="Johnson J."/>
            <person name="Lander E.S."/>
            <person name="Lindblad-Toh K."/>
        </authorList>
    </citation>
    <scope>NUCLEOTIDE SEQUENCE [LARGE SCALE GENOMIC DNA]</scope>
</reference>
<dbReference type="InterPro" id="IPR036236">
    <property type="entry name" value="Znf_C2H2_sf"/>
</dbReference>
<evidence type="ECO:0000256" key="12">
    <source>
        <dbReference type="SAM" id="MobiDB-lite"/>
    </source>
</evidence>
<dbReference type="FunFam" id="3.30.160.60:FF:001289">
    <property type="entry name" value="Zinc finger protein 574"/>
    <property type="match status" value="1"/>
</dbReference>
<dbReference type="PANTHER" id="PTHR16515">
    <property type="entry name" value="PR DOMAIN ZINC FINGER PROTEIN"/>
    <property type="match status" value="1"/>
</dbReference>
<comment type="similarity">
    <text evidence="2">Belongs to the krueppel C2H2-type zinc-finger protein family.</text>
</comment>
<evidence type="ECO:0000259" key="13">
    <source>
        <dbReference type="PROSITE" id="PS50157"/>
    </source>
</evidence>
<keyword evidence="5 11" id="KW-0863">Zinc-finger</keyword>
<accession>A0A669C6R9</accession>
<feature type="domain" description="C2H2-type" evidence="13">
    <location>
        <begin position="173"/>
        <end position="200"/>
    </location>
</feature>
<dbReference type="AlphaFoldDB" id="A0A669C6R9"/>
<evidence type="ECO:0000256" key="1">
    <source>
        <dbReference type="ARBA" id="ARBA00004123"/>
    </source>
</evidence>
<dbReference type="GO" id="GO:0046983">
    <property type="term" value="F:protein dimerization activity"/>
    <property type="evidence" value="ECO:0007669"/>
    <property type="project" value="InterPro"/>
</dbReference>
<dbReference type="FunFam" id="3.30.160.60:FF:000100">
    <property type="entry name" value="Zinc finger 45-like"/>
    <property type="match status" value="1"/>
</dbReference>
<keyword evidence="10" id="KW-0539">Nucleus</keyword>
<reference evidence="14" key="2">
    <citation type="submission" date="2025-08" db="UniProtKB">
        <authorList>
            <consortium name="Ensembl"/>
        </authorList>
    </citation>
    <scope>IDENTIFICATION</scope>
</reference>
<dbReference type="InterPro" id="IPR012337">
    <property type="entry name" value="RNaseH-like_sf"/>
</dbReference>
<name>A0A669C6R9_ORENI</name>
<evidence type="ECO:0000256" key="11">
    <source>
        <dbReference type="PROSITE-ProRule" id="PRU00042"/>
    </source>
</evidence>
<dbReference type="InterPro" id="IPR050331">
    <property type="entry name" value="Zinc_finger"/>
</dbReference>
<sequence length="387" mass="42765">DPLAWWKVHNIHFPRLCKMARKYLCVPATSAPSESCDLQLHLLTLPFLSLFAVNPQPDSAHPASEVGVQQKLSSQSDVITSDRSEQAPGAGSGRSFSCNVCSRDFSKRSNLSKRIHHLTVHGHQRPYACSHCGKAFGTRGHLRVHQAAGRWPLMCSACGEMLATVCGLKKHRLTCQSAGQTFSRRADLSAHRRVHLQHKPFTCPTCGKGFTAPRNVRVHLLTVHAGLKPFSCGVCGKAFSQQSGLTAHQRTHSGERPHVCEWCGRHFSSSSGLSVHHRVHTGEKAFTCDICGRSFSVSANLRRHCLIHSGRRPFSCGVCGRSFTQAAHLKAHGAVHSGDWTRYSTIQPVFIFSISIILFLQFQFKFHDVFSAVSEFIMGVYGTECWG</sequence>
<evidence type="ECO:0000313" key="14">
    <source>
        <dbReference type="Ensembl" id="ENSONIP00000043179.1"/>
    </source>
</evidence>
<evidence type="ECO:0000313" key="15">
    <source>
        <dbReference type="Proteomes" id="UP000005207"/>
    </source>
</evidence>
<feature type="domain" description="C2H2-type" evidence="13">
    <location>
        <begin position="201"/>
        <end position="229"/>
    </location>
</feature>
<proteinExistence type="inferred from homology"/>
<evidence type="ECO:0000256" key="3">
    <source>
        <dbReference type="ARBA" id="ARBA00022723"/>
    </source>
</evidence>
<evidence type="ECO:0000256" key="10">
    <source>
        <dbReference type="ARBA" id="ARBA00023242"/>
    </source>
</evidence>
<dbReference type="Pfam" id="PF00096">
    <property type="entry name" value="zf-C2H2"/>
    <property type="match status" value="6"/>
</dbReference>
<dbReference type="Gene3D" id="3.30.160.60">
    <property type="entry name" value="Classic Zinc Finger"/>
    <property type="match status" value="7"/>
</dbReference>
<protein>
    <recommendedName>
        <fullName evidence="13">C2H2-type domain-containing protein</fullName>
    </recommendedName>
</protein>
<feature type="domain" description="C2H2-type" evidence="13">
    <location>
        <begin position="258"/>
        <end position="285"/>
    </location>
</feature>
<keyword evidence="4" id="KW-0677">Repeat</keyword>
<dbReference type="FunFam" id="3.30.160.60:FF:000663">
    <property type="entry name" value="Zinc finger protein 45"/>
    <property type="match status" value="1"/>
</dbReference>
<keyword evidence="15" id="KW-1185">Reference proteome</keyword>
<reference evidence="14" key="3">
    <citation type="submission" date="2025-09" db="UniProtKB">
        <authorList>
            <consortium name="Ensembl"/>
        </authorList>
    </citation>
    <scope>IDENTIFICATION</scope>
</reference>
<evidence type="ECO:0000256" key="5">
    <source>
        <dbReference type="ARBA" id="ARBA00022771"/>
    </source>
</evidence>
<dbReference type="FunFam" id="3.30.160.60:FF:000624">
    <property type="entry name" value="zinc finger protein 697"/>
    <property type="match status" value="1"/>
</dbReference>